<dbReference type="EMBL" id="CM056810">
    <property type="protein sequence ID" value="KAJ8643531.1"/>
    <property type="molecule type" value="Genomic_DNA"/>
</dbReference>
<name>A0ACC2MD13_PERAE</name>
<evidence type="ECO:0000313" key="1">
    <source>
        <dbReference type="EMBL" id="KAJ8643531.1"/>
    </source>
</evidence>
<evidence type="ECO:0000313" key="2">
    <source>
        <dbReference type="Proteomes" id="UP001234297"/>
    </source>
</evidence>
<gene>
    <name evidence="1" type="ORF">MRB53_005279</name>
</gene>
<sequence>MANFGWSEFGYLLSPLGVLDRLVDVGHANLQKSSGYGLAFLLRFDATREDFFGFYGFESESVVKLQLLCRSVEFMSFFFLIVSVDF</sequence>
<organism evidence="1 2">
    <name type="scientific">Persea americana</name>
    <name type="common">Avocado</name>
    <dbReference type="NCBI Taxonomy" id="3435"/>
    <lineage>
        <taxon>Eukaryota</taxon>
        <taxon>Viridiplantae</taxon>
        <taxon>Streptophyta</taxon>
        <taxon>Embryophyta</taxon>
        <taxon>Tracheophyta</taxon>
        <taxon>Spermatophyta</taxon>
        <taxon>Magnoliopsida</taxon>
        <taxon>Magnoliidae</taxon>
        <taxon>Laurales</taxon>
        <taxon>Lauraceae</taxon>
        <taxon>Persea</taxon>
    </lineage>
</organism>
<accession>A0ACC2MD13</accession>
<keyword evidence="2" id="KW-1185">Reference proteome</keyword>
<dbReference type="Proteomes" id="UP001234297">
    <property type="component" value="Chromosome 2"/>
</dbReference>
<comment type="caution">
    <text evidence="1">The sequence shown here is derived from an EMBL/GenBank/DDBJ whole genome shotgun (WGS) entry which is preliminary data.</text>
</comment>
<protein>
    <submittedName>
        <fullName evidence="1">Uncharacterized protein</fullName>
    </submittedName>
</protein>
<proteinExistence type="predicted"/>
<reference evidence="1 2" key="1">
    <citation type="journal article" date="2022" name="Hortic Res">
        <title>A haplotype resolved chromosomal level avocado genome allows analysis of novel avocado genes.</title>
        <authorList>
            <person name="Nath O."/>
            <person name="Fletcher S.J."/>
            <person name="Hayward A."/>
            <person name="Shaw L.M."/>
            <person name="Masouleh A.K."/>
            <person name="Furtado A."/>
            <person name="Henry R.J."/>
            <person name="Mitter N."/>
        </authorList>
    </citation>
    <scope>NUCLEOTIDE SEQUENCE [LARGE SCALE GENOMIC DNA]</scope>
    <source>
        <strain evidence="2">cv. Hass</strain>
    </source>
</reference>